<sequence length="577" mass="62072">MARNSAAHYLLEGLCELGIEHIFCNLGTDHVSIIEELARWEQAGRPRPNTVLCPHENVAVHMAGGYAAMTGRGQAVLVHVDAGTANAAMALHNLFRARLPVFLMAGRAPYSSRGELRGGRDSYVHFVQDPYDIASLVRPYTHWEYCLPSGVVAKEALSRGHAAMQSDPRAPVYMTLPREVLAEEIEEDAVHAFPPDRYGPVAAGGADPAVAARIAEDVMAAENPVAFTAYLGRNPDAVPVLDALAREAGIRVVEFGPVHLNIPHDSPCFAGFDPGRAAAETDLGLLLDVDVPWIPQQVRENPAGRWIQVDVDPLKRDLPMWSFPADLRVGGDCATVLAQVLEAVRARADDAFRTRVAARVASWAPARAAREKATAAAAADPGQPDALNPAWVLRTIGAMLRPDDIVLNEAIRNGPAVQDQVERTRPGSYIGLAGGGLGFSGGMALGIRLAQPDRRVVNIVGDGTFHFSTPDSVYATAQQYGLPILTVVLDNRGWQAVKASTLRVYPKGIAHENDSFQSRLDGRQQGSKRRFEEVAQAFGAHGERVTEAAGLEGAMRRCLDAVDRGQAAVLTVRIAPL</sequence>
<accession>A0A6J4J9T6</accession>
<dbReference type="InterPro" id="IPR012001">
    <property type="entry name" value="Thiamin_PyroP_enz_TPP-bd_dom"/>
</dbReference>
<dbReference type="GO" id="GO:0050660">
    <property type="term" value="F:flavin adenine dinucleotide binding"/>
    <property type="evidence" value="ECO:0007669"/>
    <property type="project" value="TreeGrafter"/>
</dbReference>
<reference evidence="5" key="1">
    <citation type="submission" date="2020-02" db="EMBL/GenBank/DDBJ databases">
        <authorList>
            <person name="Meier V. D."/>
        </authorList>
    </citation>
    <scope>NUCLEOTIDE SEQUENCE</scope>
    <source>
        <strain evidence="5">AVDCRST_MAG08</strain>
    </source>
</reference>
<dbReference type="PANTHER" id="PTHR18968">
    <property type="entry name" value="THIAMINE PYROPHOSPHATE ENZYMES"/>
    <property type="match status" value="1"/>
</dbReference>
<dbReference type="PANTHER" id="PTHR18968:SF164">
    <property type="entry name" value="PYRUVATE DECARBOXYLASE"/>
    <property type="match status" value="1"/>
</dbReference>
<dbReference type="EMBL" id="CADCTG010000246">
    <property type="protein sequence ID" value="CAA9272982.1"/>
    <property type="molecule type" value="Genomic_DNA"/>
</dbReference>
<proteinExistence type="inferred from homology"/>
<feature type="domain" description="Thiamine pyrophosphate enzyme N-terminal TPP-binding" evidence="4">
    <location>
        <begin position="6"/>
        <end position="124"/>
    </location>
</feature>
<dbReference type="AlphaFoldDB" id="A0A6J4J9T6"/>
<dbReference type="GO" id="GO:0009099">
    <property type="term" value="P:L-valine biosynthetic process"/>
    <property type="evidence" value="ECO:0007669"/>
    <property type="project" value="TreeGrafter"/>
</dbReference>
<keyword evidence="2" id="KW-0786">Thiamine pyrophosphate</keyword>
<dbReference type="Pfam" id="PF02775">
    <property type="entry name" value="TPP_enzyme_C"/>
    <property type="match status" value="1"/>
</dbReference>
<dbReference type="Gene3D" id="3.40.50.970">
    <property type="match status" value="2"/>
</dbReference>
<dbReference type="SUPFAM" id="SSF52518">
    <property type="entry name" value="Thiamin diphosphate-binding fold (THDP-binding)"/>
    <property type="match status" value="2"/>
</dbReference>
<dbReference type="NCBIfam" id="NF006203">
    <property type="entry name" value="PRK08327.1"/>
    <property type="match status" value="1"/>
</dbReference>
<dbReference type="SUPFAM" id="SSF52467">
    <property type="entry name" value="DHS-like NAD/FAD-binding domain"/>
    <property type="match status" value="1"/>
</dbReference>
<dbReference type="CDD" id="cd07035">
    <property type="entry name" value="TPP_PYR_POX_like"/>
    <property type="match status" value="1"/>
</dbReference>
<dbReference type="GO" id="GO:0005948">
    <property type="term" value="C:acetolactate synthase complex"/>
    <property type="evidence" value="ECO:0007669"/>
    <property type="project" value="TreeGrafter"/>
</dbReference>
<dbReference type="Gene3D" id="3.40.50.1220">
    <property type="entry name" value="TPP-binding domain"/>
    <property type="match status" value="1"/>
</dbReference>
<evidence type="ECO:0000313" key="5">
    <source>
        <dbReference type="EMBL" id="CAA9272982.1"/>
    </source>
</evidence>
<dbReference type="GO" id="GO:0030976">
    <property type="term" value="F:thiamine pyrophosphate binding"/>
    <property type="evidence" value="ECO:0007669"/>
    <property type="project" value="InterPro"/>
</dbReference>
<comment type="similarity">
    <text evidence="1">Belongs to the TPP enzyme family.</text>
</comment>
<dbReference type="InterPro" id="IPR029035">
    <property type="entry name" value="DHS-like_NAD/FAD-binding_dom"/>
</dbReference>
<dbReference type="InterPro" id="IPR011766">
    <property type="entry name" value="TPP_enzyme_TPP-bd"/>
</dbReference>
<organism evidence="5">
    <name type="scientific">uncultured Acetobacteraceae bacterium</name>
    <dbReference type="NCBI Taxonomy" id="169975"/>
    <lineage>
        <taxon>Bacteria</taxon>
        <taxon>Pseudomonadati</taxon>
        <taxon>Pseudomonadota</taxon>
        <taxon>Alphaproteobacteria</taxon>
        <taxon>Acetobacterales</taxon>
        <taxon>Acetobacteraceae</taxon>
        <taxon>environmental samples</taxon>
    </lineage>
</organism>
<name>A0A6J4J9T6_9PROT</name>
<protein>
    <submittedName>
        <fullName evidence="5">Acetolactate synthase large subunit</fullName>
    </submittedName>
</protein>
<evidence type="ECO:0000256" key="2">
    <source>
        <dbReference type="ARBA" id="ARBA00023052"/>
    </source>
</evidence>
<feature type="domain" description="Thiamine pyrophosphate enzyme TPP-binding" evidence="3">
    <location>
        <begin position="421"/>
        <end position="567"/>
    </location>
</feature>
<dbReference type="Pfam" id="PF02776">
    <property type="entry name" value="TPP_enzyme_N"/>
    <property type="match status" value="1"/>
</dbReference>
<dbReference type="GO" id="GO:0009097">
    <property type="term" value="P:isoleucine biosynthetic process"/>
    <property type="evidence" value="ECO:0007669"/>
    <property type="project" value="TreeGrafter"/>
</dbReference>
<gene>
    <name evidence="5" type="ORF">AVDCRST_MAG08-3287</name>
</gene>
<dbReference type="InterPro" id="IPR045229">
    <property type="entry name" value="TPP_enz"/>
</dbReference>
<evidence type="ECO:0000259" key="4">
    <source>
        <dbReference type="Pfam" id="PF02776"/>
    </source>
</evidence>
<dbReference type="GO" id="GO:0003984">
    <property type="term" value="F:acetolactate synthase activity"/>
    <property type="evidence" value="ECO:0007669"/>
    <property type="project" value="TreeGrafter"/>
</dbReference>
<evidence type="ECO:0000256" key="1">
    <source>
        <dbReference type="ARBA" id="ARBA00007812"/>
    </source>
</evidence>
<dbReference type="CDD" id="cd02002">
    <property type="entry name" value="TPP_BFDC"/>
    <property type="match status" value="1"/>
</dbReference>
<dbReference type="InterPro" id="IPR029061">
    <property type="entry name" value="THDP-binding"/>
</dbReference>
<evidence type="ECO:0000259" key="3">
    <source>
        <dbReference type="Pfam" id="PF02775"/>
    </source>
</evidence>